<evidence type="ECO:0000256" key="1">
    <source>
        <dbReference type="SAM" id="MobiDB-lite"/>
    </source>
</evidence>
<feature type="domain" description="NADP-dependent oxidoreductase" evidence="2">
    <location>
        <begin position="35"/>
        <end position="332"/>
    </location>
</feature>
<dbReference type="Pfam" id="PF00248">
    <property type="entry name" value="Aldo_ket_red"/>
    <property type="match status" value="1"/>
</dbReference>
<sequence>MTAENASDSRLPERALPGDALPERALPGTALRLTELGFGAASLGNLYRETSDVDARAAVDRAWERGIRSFDTAPHYGLGLSERRLGAALADRPRDEYVLSTKVGRLLVPNENPQGQDPDFVVPDTLRRQWDFSRDGILRSIEQSLERLGTDHVDIVYAHDPDQFDEKAAWQAAETLTELRDQGVIGARGVGTNDAGQLAALFEADAIDVAMLAGRYTLLEREAALPALEAAVTHGKAVVAVAVFNSGLLATDRPAPDARYDYGPVPPELRARTVALAELCEAHGVTLPQAAIAFPLAHPAVVDVTLGMRTAEQVDRNADLYAAAVPPELWAALLSRLE</sequence>
<dbReference type="EMBL" id="JANLCK010000006">
    <property type="protein sequence ID" value="MCS5726575.1"/>
    <property type="molecule type" value="Genomic_DNA"/>
</dbReference>
<dbReference type="PANTHER" id="PTHR42686:SF1">
    <property type="entry name" value="GH17980P-RELATED"/>
    <property type="match status" value="1"/>
</dbReference>
<reference evidence="3" key="1">
    <citation type="submission" date="2022-08" db="EMBL/GenBank/DDBJ databases">
        <authorList>
            <person name="Deng Y."/>
            <person name="Han X.-F."/>
            <person name="Zhang Y.-Q."/>
        </authorList>
    </citation>
    <scope>NUCLEOTIDE SEQUENCE</scope>
    <source>
        <strain evidence="3">CPCC 203407</strain>
    </source>
</reference>
<evidence type="ECO:0000313" key="4">
    <source>
        <dbReference type="Proteomes" id="UP001165587"/>
    </source>
</evidence>
<feature type="region of interest" description="Disordered" evidence="1">
    <location>
        <begin position="1"/>
        <end position="22"/>
    </location>
</feature>
<dbReference type="InterPro" id="IPR023210">
    <property type="entry name" value="NADP_OxRdtase_dom"/>
</dbReference>
<comment type="caution">
    <text evidence="3">The sequence shown here is derived from an EMBL/GenBank/DDBJ whole genome shotgun (WGS) entry which is preliminary data.</text>
</comment>
<dbReference type="PANTHER" id="PTHR42686">
    <property type="entry name" value="GH17980P-RELATED"/>
    <property type="match status" value="1"/>
</dbReference>
<dbReference type="InterPro" id="IPR036812">
    <property type="entry name" value="NAD(P)_OxRdtase_dom_sf"/>
</dbReference>
<dbReference type="Proteomes" id="UP001165587">
    <property type="component" value="Unassembled WGS sequence"/>
</dbReference>
<organism evidence="3 4">
    <name type="scientific">Herbiconiux oxytropis</name>
    <dbReference type="NCBI Taxonomy" id="2970915"/>
    <lineage>
        <taxon>Bacteria</taxon>
        <taxon>Bacillati</taxon>
        <taxon>Actinomycetota</taxon>
        <taxon>Actinomycetes</taxon>
        <taxon>Micrococcales</taxon>
        <taxon>Microbacteriaceae</taxon>
        <taxon>Herbiconiux</taxon>
    </lineage>
</organism>
<dbReference type="Gene3D" id="3.20.20.100">
    <property type="entry name" value="NADP-dependent oxidoreductase domain"/>
    <property type="match status" value="1"/>
</dbReference>
<dbReference type="SUPFAM" id="SSF51430">
    <property type="entry name" value="NAD(P)-linked oxidoreductase"/>
    <property type="match status" value="1"/>
</dbReference>
<evidence type="ECO:0000259" key="2">
    <source>
        <dbReference type="Pfam" id="PF00248"/>
    </source>
</evidence>
<keyword evidence="4" id="KW-1185">Reference proteome</keyword>
<name>A0AA42BTM6_9MICO</name>
<proteinExistence type="predicted"/>
<evidence type="ECO:0000313" key="3">
    <source>
        <dbReference type="EMBL" id="MCS5726575.1"/>
    </source>
</evidence>
<dbReference type="RefSeq" id="WP_259529127.1">
    <property type="nucleotide sequence ID" value="NZ_JANLCK010000006.1"/>
</dbReference>
<dbReference type="AlphaFoldDB" id="A0AA42BTM6"/>
<gene>
    <name evidence="3" type="ORF">N1028_11790</name>
</gene>
<accession>A0AA42BTM6</accession>
<protein>
    <submittedName>
        <fullName evidence="3">Aldo/keto reductase</fullName>
    </submittedName>
</protein>
<dbReference type="GO" id="GO:0016491">
    <property type="term" value="F:oxidoreductase activity"/>
    <property type="evidence" value="ECO:0007669"/>
    <property type="project" value="InterPro"/>
</dbReference>
<dbReference type="GO" id="GO:0005829">
    <property type="term" value="C:cytosol"/>
    <property type="evidence" value="ECO:0007669"/>
    <property type="project" value="TreeGrafter"/>
</dbReference>
<dbReference type="CDD" id="cd19152">
    <property type="entry name" value="AKR_AKR15A"/>
    <property type="match status" value="1"/>
</dbReference>
<dbReference type="InterPro" id="IPR020471">
    <property type="entry name" value="AKR"/>
</dbReference>